<gene>
    <name evidence="7" type="primary">pyrF</name>
    <name evidence="9" type="ORF">A2311_04110</name>
</gene>
<evidence type="ECO:0000256" key="1">
    <source>
        <dbReference type="ARBA" id="ARBA00004861"/>
    </source>
</evidence>
<comment type="caution">
    <text evidence="9">The sequence shown here is derived from an EMBL/GenBank/DDBJ whole genome shotgun (WGS) entry which is preliminary data.</text>
</comment>
<feature type="active site" description="Proton donor" evidence="7">
    <location>
        <position position="96"/>
    </location>
</feature>
<comment type="pathway">
    <text evidence="1 7">Pyrimidine metabolism; UMP biosynthesis via de novo pathway; UMP from orotate: step 2/2.</text>
</comment>
<evidence type="ECO:0000256" key="3">
    <source>
        <dbReference type="ARBA" id="ARBA00022793"/>
    </source>
</evidence>
<evidence type="ECO:0000313" key="9">
    <source>
        <dbReference type="EMBL" id="OGC36712.1"/>
    </source>
</evidence>
<dbReference type="GO" id="GO:0006207">
    <property type="term" value="P:'de novo' pyrimidine nucleobase biosynthetic process"/>
    <property type="evidence" value="ECO:0007669"/>
    <property type="project" value="InterPro"/>
</dbReference>
<keyword evidence="4 7" id="KW-0665">Pyrimidine biosynthesis</keyword>
<dbReference type="InterPro" id="IPR011995">
    <property type="entry name" value="OMPdecase_type-2"/>
</dbReference>
<proteinExistence type="inferred from homology"/>
<feature type="domain" description="Orotidine 5'-phosphate decarboxylase" evidence="8">
    <location>
        <begin position="17"/>
        <end position="254"/>
    </location>
</feature>
<dbReference type="PANTHER" id="PTHR43375:SF1">
    <property type="entry name" value="OROTIDINE 5'-PHOSPHATE DECARBOXYLASE"/>
    <property type="match status" value="1"/>
</dbReference>
<dbReference type="InterPro" id="IPR011060">
    <property type="entry name" value="RibuloseP-bd_barrel"/>
</dbReference>
<dbReference type="Pfam" id="PF00215">
    <property type="entry name" value="OMPdecase"/>
    <property type="match status" value="1"/>
</dbReference>
<evidence type="ECO:0000256" key="4">
    <source>
        <dbReference type="ARBA" id="ARBA00022975"/>
    </source>
</evidence>
<keyword evidence="5 7" id="KW-0456">Lyase</keyword>
<name>A0A1F4TVM2_UNCSA</name>
<dbReference type="EC" id="4.1.1.23" evidence="7"/>
<comment type="catalytic activity">
    <reaction evidence="6 7">
        <text>orotidine 5'-phosphate + H(+) = UMP + CO2</text>
        <dbReference type="Rhea" id="RHEA:11596"/>
        <dbReference type="ChEBI" id="CHEBI:15378"/>
        <dbReference type="ChEBI" id="CHEBI:16526"/>
        <dbReference type="ChEBI" id="CHEBI:57538"/>
        <dbReference type="ChEBI" id="CHEBI:57865"/>
        <dbReference type="EC" id="4.1.1.23"/>
    </reaction>
</comment>
<evidence type="ECO:0000313" key="10">
    <source>
        <dbReference type="Proteomes" id="UP000178951"/>
    </source>
</evidence>
<dbReference type="CDD" id="cd04725">
    <property type="entry name" value="OMP_decarboxylase_like"/>
    <property type="match status" value="1"/>
</dbReference>
<evidence type="ECO:0000256" key="2">
    <source>
        <dbReference type="ARBA" id="ARBA00008847"/>
    </source>
</evidence>
<dbReference type="GO" id="GO:0044205">
    <property type="term" value="P:'de novo' UMP biosynthetic process"/>
    <property type="evidence" value="ECO:0007669"/>
    <property type="project" value="UniProtKB-UniRule"/>
</dbReference>
<dbReference type="AlphaFoldDB" id="A0A1F4TVM2"/>
<evidence type="ECO:0000259" key="8">
    <source>
        <dbReference type="SMART" id="SM00934"/>
    </source>
</evidence>
<dbReference type="SMART" id="SM00934">
    <property type="entry name" value="OMPdecase"/>
    <property type="match status" value="1"/>
</dbReference>
<dbReference type="HAMAP" id="MF_01215">
    <property type="entry name" value="OMPdecase_type2"/>
    <property type="match status" value="1"/>
</dbReference>
<sequence>MKFLAQLDKATDKNDSLLCIGLDVDLAKIPQNFLNTEDPIFNFNKTVIDATKQLVCAYKPNSAFYEMYGIYGLSALLRTIEYIHQETDVPVILDAKRGDVGHSSTAYAKSVFQVFKADATTVNPYMGHDSVRPFLEFEEKGVFILCLTSNVGFKDFQIKGVDEPLYKSVAKHVREWNHYGNCGLVVGATKAEELKSVRELAGDMPLLIPGVGAQGGDLEASVKHGTIKNGKRAVINASRSILYAADPYSEAKKLRDNINKFR</sequence>
<dbReference type="Gene3D" id="3.20.20.70">
    <property type="entry name" value="Aldolase class I"/>
    <property type="match status" value="1"/>
</dbReference>
<dbReference type="Proteomes" id="UP000178951">
    <property type="component" value="Unassembled WGS sequence"/>
</dbReference>
<dbReference type="InterPro" id="IPR001754">
    <property type="entry name" value="OMPdeCOase_dom"/>
</dbReference>
<dbReference type="GO" id="GO:0004590">
    <property type="term" value="F:orotidine-5'-phosphate decarboxylase activity"/>
    <property type="evidence" value="ECO:0007669"/>
    <property type="project" value="UniProtKB-UniRule"/>
</dbReference>
<dbReference type="EMBL" id="MEUF01000008">
    <property type="protein sequence ID" value="OGC36712.1"/>
    <property type="molecule type" value="Genomic_DNA"/>
</dbReference>
<organism evidence="9 10">
    <name type="scientific">candidate division WOR-1 bacterium RIFOXYB2_FULL_48_7</name>
    <dbReference type="NCBI Taxonomy" id="1802583"/>
    <lineage>
        <taxon>Bacteria</taxon>
        <taxon>Bacillati</taxon>
        <taxon>Saganbacteria</taxon>
    </lineage>
</organism>
<protein>
    <recommendedName>
        <fullName evidence="7">Orotidine 5'-phosphate decarboxylase</fullName>
        <ecNumber evidence="7">4.1.1.23</ecNumber>
    </recommendedName>
    <alternativeName>
        <fullName evidence="7">OMP decarboxylase</fullName>
        <shortName evidence="7">OMPDCase</shortName>
        <shortName evidence="7">OMPdecase</shortName>
    </alternativeName>
</protein>
<dbReference type="STRING" id="1802583.A2311_04110"/>
<accession>A0A1F4TVM2</accession>
<dbReference type="NCBIfam" id="TIGR02127">
    <property type="entry name" value="pyrF_sub2"/>
    <property type="match status" value="1"/>
</dbReference>
<dbReference type="UniPathway" id="UPA00070">
    <property type="reaction ID" value="UER00120"/>
</dbReference>
<reference evidence="9 10" key="1">
    <citation type="journal article" date="2016" name="Nat. Commun.">
        <title>Thousands of microbial genomes shed light on interconnected biogeochemical processes in an aquifer system.</title>
        <authorList>
            <person name="Anantharaman K."/>
            <person name="Brown C.T."/>
            <person name="Hug L.A."/>
            <person name="Sharon I."/>
            <person name="Castelle C.J."/>
            <person name="Probst A.J."/>
            <person name="Thomas B.C."/>
            <person name="Singh A."/>
            <person name="Wilkins M.J."/>
            <person name="Karaoz U."/>
            <person name="Brodie E.L."/>
            <person name="Williams K.H."/>
            <person name="Hubbard S.S."/>
            <person name="Banfield J.F."/>
        </authorList>
    </citation>
    <scope>NUCLEOTIDE SEQUENCE [LARGE SCALE GENOMIC DNA]</scope>
</reference>
<evidence type="ECO:0000256" key="7">
    <source>
        <dbReference type="HAMAP-Rule" id="MF_01215"/>
    </source>
</evidence>
<dbReference type="SUPFAM" id="SSF51366">
    <property type="entry name" value="Ribulose-phoshate binding barrel"/>
    <property type="match status" value="1"/>
</dbReference>
<dbReference type="InterPro" id="IPR013785">
    <property type="entry name" value="Aldolase_TIM"/>
</dbReference>
<comment type="similarity">
    <text evidence="2 7">Belongs to the OMP decarboxylase family. Type 2 subfamily.</text>
</comment>
<dbReference type="PANTHER" id="PTHR43375">
    <property type="entry name" value="OROTIDINE 5'-PHOSPHATE DECARBOXYLASE"/>
    <property type="match status" value="1"/>
</dbReference>
<evidence type="ECO:0000256" key="6">
    <source>
        <dbReference type="ARBA" id="ARBA00049157"/>
    </source>
</evidence>
<evidence type="ECO:0000256" key="5">
    <source>
        <dbReference type="ARBA" id="ARBA00023239"/>
    </source>
</evidence>
<keyword evidence="3 7" id="KW-0210">Decarboxylase</keyword>